<feature type="domain" description="BRCT" evidence="2">
    <location>
        <begin position="123"/>
        <end position="218"/>
    </location>
</feature>
<feature type="domain" description="BRCT" evidence="2">
    <location>
        <begin position="868"/>
        <end position="949"/>
    </location>
</feature>
<dbReference type="InterPro" id="IPR001357">
    <property type="entry name" value="BRCT_dom"/>
</dbReference>
<dbReference type="OMA" id="AMEPRMT"/>
<reference evidence="4" key="1">
    <citation type="submission" date="2022-11" db="UniProtKB">
        <authorList>
            <consortium name="WormBaseParasite"/>
        </authorList>
    </citation>
    <scope>IDENTIFICATION</scope>
</reference>
<accession>A0A915L7K8</accession>
<dbReference type="SMART" id="SM00292">
    <property type="entry name" value="BRCT"/>
    <property type="match status" value="3"/>
</dbReference>
<protein>
    <submittedName>
        <fullName evidence="4">BRCT domain-containing protein</fullName>
    </submittedName>
</protein>
<dbReference type="PANTHER" id="PTHR14625">
    <property type="entry name" value="MICROCEPHALIN"/>
    <property type="match status" value="1"/>
</dbReference>
<name>A0A915L7K8_ROMCU</name>
<dbReference type="CDD" id="cd17751">
    <property type="entry name" value="BRCT_microcephalin_rpt3"/>
    <property type="match status" value="1"/>
</dbReference>
<dbReference type="GO" id="GO:0000278">
    <property type="term" value="P:mitotic cell cycle"/>
    <property type="evidence" value="ECO:0007669"/>
    <property type="project" value="TreeGrafter"/>
</dbReference>
<keyword evidence="3" id="KW-1185">Reference proteome</keyword>
<dbReference type="PANTHER" id="PTHR14625:SF3">
    <property type="entry name" value="MICROCEPHALIN"/>
    <property type="match status" value="1"/>
</dbReference>
<evidence type="ECO:0000256" key="1">
    <source>
        <dbReference type="SAM" id="MobiDB-lite"/>
    </source>
</evidence>
<dbReference type="CDD" id="cd17716">
    <property type="entry name" value="BRCT_microcephalin_rpt1"/>
    <property type="match status" value="1"/>
</dbReference>
<feature type="domain" description="BRCT" evidence="2">
    <location>
        <begin position="764"/>
        <end position="858"/>
    </location>
</feature>
<feature type="compositionally biased region" description="Low complexity" evidence="1">
    <location>
        <begin position="421"/>
        <end position="434"/>
    </location>
</feature>
<organism evidence="3 4">
    <name type="scientific">Romanomermis culicivorax</name>
    <name type="common">Nematode worm</name>
    <dbReference type="NCBI Taxonomy" id="13658"/>
    <lineage>
        <taxon>Eukaryota</taxon>
        <taxon>Metazoa</taxon>
        <taxon>Ecdysozoa</taxon>
        <taxon>Nematoda</taxon>
        <taxon>Enoplea</taxon>
        <taxon>Dorylaimia</taxon>
        <taxon>Mermithida</taxon>
        <taxon>Mermithoidea</taxon>
        <taxon>Mermithidae</taxon>
        <taxon>Romanomermis</taxon>
    </lineage>
</organism>
<dbReference type="WBParaSite" id="nRc.2.0.1.t47019-RA">
    <property type="protein sequence ID" value="nRc.2.0.1.t47019-RA"/>
    <property type="gene ID" value="nRc.2.0.1.g47019"/>
</dbReference>
<sequence length="950" mass="106857">MSGLRAKLPIETINKSQKSTISRTSQLTADLSSIWSNGDGKILQDASRKSSQSSSINSSKLRRKTLAYGEKVHREILRDLSSEDDEDGFVKLDGTPHLLPVDDDFLETCTPLTAKALTLPPTQISGPLKGIAESVFAYLEVFSGHENRSEYFADELRLLGASVCQRFLLTKVTHVVFREGRQSTLLKAWAKKIPVVSILWIDSCTKTNEMVPVDKFLVSRNDVNLFGKRLKCMQPKKFVAEVALSDDNMQKRVKRIESRKLMKEITNLKITPSPVKDRSGESQETILVQETPRINGEYVSSFASRLLSSRAKWLSMTETCTPESLRKQMQEIKDKLAGLTENSSPDSESQCESLSQIRSLRLRKHCAKKVLRNGHATERYMHRNDRGGMPVPKSPRPYKRHELLKRTLNFSARNFSNTVIPSTPSASMTPSSLSRESLKENSACRSTNKSPRRLIMDTSNLTPVNSVRHPSFKSDFDLRRRRRTLAVEFDARKSVERSPPKKTQVLPILTENDRESVEVQSLYSGVCPDDSGGERISLVIDASDEKTNEEFSNQSNINQQRIKYPECNYTASSSSVSVSTLAVKVVDTSRVVKTNEIAINTRLRDRLEDDSIPASLKMRETVSQVFHNVMKNSLQQNVRKSLVSPKKRRLFDERRSVVDLTASPSTNQKENIPRVGESAVDDISTVFENLKKKSPPTKQKFGRLRSSMFNMKTRSSAIQLLQTGRPSNEEFKSLDRYSPSKARCNAETTTTIKKTPLKSTVRGRRKTLAPGLHLLHVSSYANATVEQSKVINKVVKRLGGFILQQNVDHSTTHVVCGAVRRTLNVLYGVVRDCKIVSFEWIVESQKKKRWLDIDSFLVSEFATPSDQSCKKLLSKMGPIFLAKNTQPPAEHMKALLAYCGAKVTTSAKRCLLCIGQHSNCPVRSTVVNEKWLLDSIVKRKALPFDPYVIG</sequence>
<dbReference type="CDD" id="cd17736">
    <property type="entry name" value="BRCT_microcephalin_rpt2"/>
    <property type="match status" value="1"/>
</dbReference>
<dbReference type="Proteomes" id="UP000887565">
    <property type="component" value="Unplaced"/>
</dbReference>
<dbReference type="Gene3D" id="3.40.50.10190">
    <property type="entry name" value="BRCT domain"/>
    <property type="match status" value="3"/>
</dbReference>
<evidence type="ECO:0000313" key="3">
    <source>
        <dbReference type="Proteomes" id="UP000887565"/>
    </source>
</evidence>
<dbReference type="SUPFAM" id="SSF52113">
    <property type="entry name" value="BRCT domain"/>
    <property type="match status" value="3"/>
</dbReference>
<dbReference type="PROSITE" id="PS50172">
    <property type="entry name" value="BRCT"/>
    <property type="match status" value="3"/>
</dbReference>
<feature type="region of interest" description="Disordered" evidence="1">
    <location>
        <begin position="420"/>
        <end position="450"/>
    </location>
</feature>
<dbReference type="Pfam" id="PF12738">
    <property type="entry name" value="PTCB-BRCT"/>
    <property type="match status" value="1"/>
</dbReference>
<dbReference type="InterPro" id="IPR036420">
    <property type="entry name" value="BRCT_dom_sf"/>
</dbReference>
<dbReference type="InterPro" id="IPR022047">
    <property type="entry name" value="Microcephalin-like"/>
</dbReference>
<dbReference type="AlphaFoldDB" id="A0A915L7K8"/>
<evidence type="ECO:0000259" key="2">
    <source>
        <dbReference type="PROSITE" id="PS50172"/>
    </source>
</evidence>
<evidence type="ECO:0000313" key="4">
    <source>
        <dbReference type="WBParaSite" id="nRc.2.0.1.t47019-RA"/>
    </source>
</evidence>
<proteinExistence type="predicted"/>